<keyword evidence="2" id="KW-1185">Reference proteome</keyword>
<dbReference type="Proteomes" id="UP000681414">
    <property type="component" value="Unassembled WGS sequence"/>
</dbReference>
<name>A0A942YF59_9BACI</name>
<dbReference type="InterPro" id="IPR014962">
    <property type="entry name" value="YolD"/>
</dbReference>
<dbReference type="AlphaFoldDB" id="A0A942YF59"/>
<dbReference type="PANTHER" id="PTHR40051:SF1">
    <property type="entry name" value="YOLD-LIKE FAMILY PROTEIN"/>
    <property type="match status" value="1"/>
</dbReference>
<proteinExistence type="predicted"/>
<dbReference type="RefSeq" id="WP_213123360.1">
    <property type="nucleotide sequence ID" value="NZ_JAGYPG010000001.1"/>
</dbReference>
<dbReference type="Pfam" id="PF08863">
    <property type="entry name" value="YolD"/>
    <property type="match status" value="1"/>
</dbReference>
<sequence>MAIRDRGKKKWQFAFGMPELIKAHRDLWTDQGRIIKPIIDEYEKEEFDQRICYAMEYNLSVKITIWSNGFLSNIIGRIHYVDSISYQLRIELFEGRVQRIDFEDVLGVSVIE</sequence>
<protein>
    <submittedName>
        <fullName evidence="1">YolD-like family protein</fullName>
    </submittedName>
</protein>
<evidence type="ECO:0000313" key="2">
    <source>
        <dbReference type="Proteomes" id="UP000681414"/>
    </source>
</evidence>
<reference evidence="1 2" key="1">
    <citation type="submission" date="2021-05" db="EMBL/GenBank/DDBJ databases">
        <title>Novel Bacillus species.</title>
        <authorList>
            <person name="Liu G."/>
        </authorList>
    </citation>
    <scope>NUCLEOTIDE SEQUENCE [LARGE SCALE GENOMIC DNA]</scope>
    <source>
        <strain evidence="2">FJAT-49780</strain>
    </source>
</reference>
<comment type="caution">
    <text evidence="1">The sequence shown here is derived from an EMBL/GenBank/DDBJ whole genome shotgun (WGS) entry which is preliminary data.</text>
</comment>
<organism evidence="1 2">
    <name type="scientific">Lederbergia citri</name>
    <dbReference type="NCBI Taxonomy" id="2833580"/>
    <lineage>
        <taxon>Bacteria</taxon>
        <taxon>Bacillati</taxon>
        <taxon>Bacillota</taxon>
        <taxon>Bacilli</taxon>
        <taxon>Bacillales</taxon>
        <taxon>Bacillaceae</taxon>
        <taxon>Lederbergia</taxon>
    </lineage>
</organism>
<accession>A0A942YF59</accession>
<dbReference type="EMBL" id="JAGYPG010000001">
    <property type="protein sequence ID" value="MBS4194147.1"/>
    <property type="molecule type" value="Genomic_DNA"/>
</dbReference>
<gene>
    <name evidence="1" type="ORF">KHA97_03515</name>
</gene>
<evidence type="ECO:0000313" key="1">
    <source>
        <dbReference type="EMBL" id="MBS4194147.1"/>
    </source>
</evidence>
<dbReference type="PANTHER" id="PTHR40051">
    <property type="entry name" value="IG HYPOTHETICAL 15966"/>
    <property type="match status" value="1"/>
</dbReference>